<dbReference type="InterPro" id="IPR011528">
    <property type="entry name" value="NERD"/>
</dbReference>
<dbReference type="InterPro" id="IPR050534">
    <property type="entry name" value="Coronavir_polyprotein_1ab"/>
</dbReference>
<keyword evidence="2" id="KW-0378">Hydrolase</keyword>
<evidence type="ECO:0000256" key="3">
    <source>
        <dbReference type="ARBA" id="ARBA00022806"/>
    </source>
</evidence>
<evidence type="ECO:0000256" key="4">
    <source>
        <dbReference type="ARBA" id="ARBA00022840"/>
    </source>
</evidence>
<proteinExistence type="predicted"/>
<keyword evidence="3" id="KW-0347">Helicase</keyword>
<gene>
    <name evidence="6" type="ORF">GGR16_005180</name>
</gene>
<comment type="caution">
    <text evidence="6">The sequence shown here is derived from an EMBL/GenBank/DDBJ whole genome shotgun (WGS) entry which is preliminary data.</text>
</comment>
<sequence length="531" mass="57961">MAITISYPVAGYDPQSELKVHAALKALSDDWHIIHSVAWLGPRGNRLADGEADFVLLHRSFGIVVLEVKGGGVDLRNGRWVSEDRHGRVNDIKNPFEQATTSKVNLHKWLRGRLGLYVPTCHAVVFPDITYSLELGPAAPTEIVIDGRGLSDVHISLARVLDHWQQKASLSAADTTRIVDALAPTVTVRRTLADAAHDADAGLLQLTQGQVRAFAMTRRTPRAVVFGGAGTGKTVLACEKARQLRDEGNSVLLTCFNELLARRLAADPSLHDIRTATFHSLCMTAAKSSGVPIPRMPDSNWWTGDAPLVLLEAMERNGLTFDAIVVDEGQDFAGSWIEVLEALCSAGPDAPFYVFADEHQRLWDRDWVPDAQRFRLDLTTNCRNARPISERVAVIAGFDVDDLCIDGPPAKWSDLTRVPDAPRLVQRIVEKLLAEGFEKRDIVVLCETASLVGRLREMAVADSGFCPYGGSGVVAETIGRFKGLEALAVVLALDGDTPEPPDRNAYVGFSRARAYLNVLGSPSRKASVGWR</sequence>
<dbReference type="SUPFAM" id="SSF52540">
    <property type="entry name" value="P-loop containing nucleoside triphosphate hydrolases"/>
    <property type="match status" value="1"/>
</dbReference>
<evidence type="ECO:0000256" key="1">
    <source>
        <dbReference type="ARBA" id="ARBA00022741"/>
    </source>
</evidence>
<keyword evidence="4" id="KW-0067">ATP-binding</keyword>
<evidence type="ECO:0000313" key="7">
    <source>
        <dbReference type="Proteomes" id="UP000577362"/>
    </source>
</evidence>
<name>A0A840CB91_9HYPH</name>
<keyword evidence="1" id="KW-0547">Nucleotide-binding</keyword>
<dbReference type="InterPro" id="IPR027417">
    <property type="entry name" value="P-loop_NTPase"/>
</dbReference>
<dbReference type="GO" id="GO:0005524">
    <property type="term" value="F:ATP binding"/>
    <property type="evidence" value="ECO:0007669"/>
    <property type="project" value="UniProtKB-KW"/>
</dbReference>
<accession>A0A840CB91</accession>
<dbReference type="PANTHER" id="PTHR43788">
    <property type="entry name" value="DNA2/NAM7 HELICASE FAMILY MEMBER"/>
    <property type="match status" value="1"/>
</dbReference>
<evidence type="ECO:0000313" key="6">
    <source>
        <dbReference type="EMBL" id="MBB4020116.1"/>
    </source>
</evidence>
<dbReference type="Gene3D" id="3.40.50.300">
    <property type="entry name" value="P-loop containing nucleotide triphosphate hydrolases"/>
    <property type="match status" value="2"/>
</dbReference>
<dbReference type="AlphaFoldDB" id="A0A840CB91"/>
<evidence type="ECO:0000256" key="2">
    <source>
        <dbReference type="ARBA" id="ARBA00022801"/>
    </source>
</evidence>
<organism evidence="6 7">
    <name type="scientific">Chelatococcus caeni</name>
    <dbReference type="NCBI Taxonomy" id="1348468"/>
    <lineage>
        <taxon>Bacteria</taxon>
        <taxon>Pseudomonadati</taxon>
        <taxon>Pseudomonadota</taxon>
        <taxon>Alphaproteobacteria</taxon>
        <taxon>Hyphomicrobiales</taxon>
        <taxon>Chelatococcaceae</taxon>
        <taxon>Chelatococcus</taxon>
    </lineage>
</organism>
<dbReference type="Pfam" id="PF13245">
    <property type="entry name" value="AAA_19"/>
    <property type="match status" value="1"/>
</dbReference>
<dbReference type="RefSeq" id="WP_183318989.1">
    <property type="nucleotide sequence ID" value="NZ_JACIEN010000012.1"/>
</dbReference>
<dbReference type="EMBL" id="JACIEN010000012">
    <property type="protein sequence ID" value="MBB4020116.1"/>
    <property type="molecule type" value="Genomic_DNA"/>
</dbReference>
<dbReference type="PANTHER" id="PTHR43788:SF16">
    <property type="entry name" value="HELICASE WITH ZINC FINGER 2"/>
    <property type="match status" value="1"/>
</dbReference>
<keyword evidence="7" id="KW-1185">Reference proteome</keyword>
<dbReference type="Proteomes" id="UP000577362">
    <property type="component" value="Unassembled WGS sequence"/>
</dbReference>
<feature type="domain" description="NERD" evidence="5">
    <location>
        <begin position="16"/>
        <end position="127"/>
    </location>
</feature>
<dbReference type="GO" id="GO:0043139">
    <property type="term" value="F:5'-3' DNA helicase activity"/>
    <property type="evidence" value="ECO:0007669"/>
    <property type="project" value="TreeGrafter"/>
</dbReference>
<reference evidence="6 7" key="1">
    <citation type="submission" date="2020-08" db="EMBL/GenBank/DDBJ databases">
        <title>Genomic Encyclopedia of Type Strains, Phase IV (KMG-IV): sequencing the most valuable type-strain genomes for metagenomic binning, comparative biology and taxonomic classification.</title>
        <authorList>
            <person name="Goeker M."/>
        </authorList>
    </citation>
    <scope>NUCLEOTIDE SEQUENCE [LARGE SCALE GENOMIC DNA]</scope>
    <source>
        <strain evidence="6 7">DSM 103737</strain>
    </source>
</reference>
<protein>
    <recommendedName>
        <fullName evidence="5">NERD domain-containing protein</fullName>
    </recommendedName>
</protein>
<dbReference type="Pfam" id="PF08378">
    <property type="entry name" value="NERD"/>
    <property type="match status" value="1"/>
</dbReference>
<evidence type="ECO:0000259" key="5">
    <source>
        <dbReference type="Pfam" id="PF08378"/>
    </source>
</evidence>
<dbReference type="GO" id="GO:0016787">
    <property type="term" value="F:hydrolase activity"/>
    <property type="evidence" value="ECO:0007669"/>
    <property type="project" value="UniProtKB-KW"/>
</dbReference>